<keyword evidence="3 8" id="KW-0349">Heme</keyword>
<evidence type="ECO:0000313" key="9">
    <source>
        <dbReference type="EMBL" id="OQZ92956.1"/>
    </source>
</evidence>
<keyword evidence="4 8" id="KW-0479">Metal-binding</keyword>
<evidence type="ECO:0000256" key="3">
    <source>
        <dbReference type="ARBA" id="ARBA00022617"/>
    </source>
</evidence>
<keyword evidence="5 8" id="KW-0560">Oxidoreductase</keyword>
<proteinExistence type="inferred from homology"/>
<protein>
    <submittedName>
        <fullName evidence="9">Cytochrome</fullName>
    </submittedName>
</protein>
<keyword evidence="10" id="KW-1185">Reference proteome</keyword>
<dbReference type="PROSITE" id="PS00086">
    <property type="entry name" value="CYTOCHROME_P450"/>
    <property type="match status" value="1"/>
</dbReference>
<dbReference type="InterPro" id="IPR036396">
    <property type="entry name" value="Cyt_P450_sf"/>
</dbReference>
<dbReference type="EMBL" id="MVHD01000003">
    <property type="protein sequence ID" value="OQZ92956.1"/>
    <property type="molecule type" value="Genomic_DNA"/>
</dbReference>
<evidence type="ECO:0000256" key="6">
    <source>
        <dbReference type="ARBA" id="ARBA00023004"/>
    </source>
</evidence>
<dbReference type="InterPro" id="IPR002397">
    <property type="entry name" value="Cyt_P450_B"/>
</dbReference>
<evidence type="ECO:0000256" key="2">
    <source>
        <dbReference type="ARBA" id="ARBA00010617"/>
    </source>
</evidence>
<dbReference type="PRINTS" id="PR00359">
    <property type="entry name" value="BP450"/>
</dbReference>
<evidence type="ECO:0000256" key="8">
    <source>
        <dbReference type="RuleBase" id="RU000461"/>
    </source>
</evidence>
<dbReference type="PANTHER" id="PTHR46696:SF4">
    <property type="entry name" value="BIOTIN BIOSYNTHESIS CYTOCHROME P450"/>
    <property type="match status" value="1"/>
</dbReference>
<comment type="similarity">
    <text evidence="2 8">Belongs to the cytochrome P450 family.</text>
</comment>
<dbReference type="RefSeq" id="WP_083136514.1">
    <property type="nucleotide sequence ID" value="NZ_JACKVH010000008.1"/>
</dbReference>
<dbReference type="Proteomes" id="UP000192319">
    <property type="component" value="Unassembled WGS sequence"/>
</dbReference>
<evidence type="ECO:0000256" key="4">
    <source>
        <dbReference type="ARBA" id="ARBA00022723"/>
    </source>
</evidence>
<evidence type="ECO:0000256" key="7">
    <source>
        <dbReference type="ARBA" id="ARBA00023033"/>
    </source>
</evidence>
<dbReference type="CDD" id="cd11033">
    <property type="entry name" value="CYP142-like"/>
    <property type="match status" value="1"/>
</dbReference>
<dbReference type="InterPro" id="IPR001128">
    <property type="entry name" value="Cyt_P450"/>
</dbReference>
<evidence type="ECO:0000313" key="10">
    <source>
        <dbReference type="Proteomes" id="UP000192319"/>
    </source>
</evidence>
<comment type="cofactor">
    <cofactor evidence="1">
        <name>heme</name>
        <dbReference type="ChEBI" id="CHEBI:30413"/>
    </cofactor>
</comment>
<dbReference type="Pfam" id="PF00067">
    <property type="entry name" value="p450"/>
    <property type="match status" value="1"/>
</dbReference>
<dbReference type="InterPro" id="IPR017972">
    <property type="entry name" value="Cyt_P450_CS"/>
</dbReference>
<keyword evidence="6 8" id="KW-0408">Iron</keyword>
<organism evidence="9 10">
    <name type="scientific">Mycobacterium alsense</name>
    <dbReference type="NCBI Taxonomy" id="324058"/>
    <lineage>
        <taxon>Bacteria</taxon>
        <taxon>Bacillati</taxon>
        <taxon>Actinomycetota</taxon>
        <taxon>Actinomycetes</taxon>
        <taxon>Mycobacteriales</taxon>
        <taxon>Mycobacteriaceae</taxon>
        <taxon>Mycobacterium</taxon>
    </lineage>
</organism>
<gene>
    <name evidence="9" type="ORF">BST11_02885</name>
</gene>
<accession>A0ABX3RGE8</accession>
<evidence type="ECO:0000256" key="1">
    <source>
        <dbReference type="ARBA" id="ARBA00001971"/>
    </source>
</evidence>
<dbReference type="Gene3D" id="1.10.630.10">
    <property type="entry name" value="Cytochrome P450"/>
    <property type="match status" value="1"/>
</dbReference>
<dbReference type="SUPFAM" id="SSF48264">
    <property type="entry name" value="Cytochrome P450"/>
    <property type="match status" value="1"/>
</dbReference>
<dbReference type="PANTHER" id="PTHR46696">
    <property type="entry name" value="P450, PUTATIVE (EUROFUNG)-RELATED"/>
    <property type="match status" value="1"/>
</dbReference>
<comment type="caution">
    <text evidence="9">The sequence shown here is derived from an EMBL/GenBank/DDBJ whole genome shotgun (WGS) entry which is preliminary data.</text>
</comment>
<reference evidence="9 10" key="1">
    <citation type="submission" date="2017-02" db="EMBL/GenBank/DDBJ databases">
        <title>The new phylogeny of genus Mycobacterium.</title>
        <authorList>
            <person name="Tortoli E."/>
            <person name="Trovato A."/>
            <person name="Cirillo D.M."/>
        </authorList>
    </citation>
    <scope>NUCLEOTIDE SEQUENCE [LARGE SCALE GENOMIC DNA]</scope>
    <source>
        <strain evidence="9 10">DSM 45230</strain>
    </source>
</reference>
<name>A0ABX3RGE8_9MYCO</name>
<sequence length="423" mass="46909">MSSVASQAGALSDIDFTDLDNFANGFPHELFAVHRREAPVYWHEPTFNTPDGEGFWSVATYAETLAVLKDPVTFSSVTGGQRPFGGTLLQDLAIAGQVLNMMDDPRHSQIRRLVSSGLTPRMIGLVEDDLRARARRLLDAVVPGEPLDFLVEIAAELPMQMICILLGVPESERHWLFEAIEPQFDFGGSRKATLSQLSPRSSEAEAGSRMYEYGQQLIASKRAEPTDDMLSVVANAMLDDAEAPAMSDLELYLFFSLLFSAGAETTRNAVAGGLLALAEHPEQMRALRTDFSRLPTAVEEMVRWTSPSPSKRRTATRDVRLGGQSIRAGQKVQIWEGSANRDATVFDRADEFDIDRKPNPHLGFGQGVHYCLGANLARLELRVLFEELLTRFSAVRVTRPVEWTRSNRHTGIRHLIVELAGEQ</sequence>
<keyword evidence="7 8" id="KW-0503">Monooxygenase</keyword>
<evidence type="ECO:0000256" key="5">
    <source>
        <dbReference type="ARBA" id="ARBA00023002"/>
    </source>
</evidence>